<evidence type="ECO:0008006" key="4">
    <source>
        <dbReference type="Google" id="ProtNLM"/>
    </source>
</evidence>
<accession>A0ABZ0W8C4</accession>
<dbReference type="EMBL" id="CP139960">
    <property type="protein sequence ID" value="WQD39530.1"/>
    <property type="molecule type" value="Genomic_DNA"/>
</dbReference>
<gene>
    <name evidence="2" type="ORF">U0035_05140</name>
</gene>
<sequence>MTKSFIQIFLLLAITARLTACSKQAAEVDKEEIIETENLEKVYGCTHTTSLLSYRTWPATGMPRLFKITSQKDFDQIVKGATCSPDIDFGRHTLLIGVETLNTGYSGITYRLRKITKGGQDSLELTISFQLNAATVMSEPTWHILIPKHLEHIPVKIHIEKE</sequence>
<keyword evidence="1" id="KW-0732">Signal</keyword>
<feature type="signal peptide" evidence="1">
    <location>
        <begin position="1"/>
        <end position="25"/>
    </location>
</feature>
<evidence type="ECO:0000313" key="2">
    <source>
        <dbReference type="EMBL" id="WQD39530.1"/>
    </source>
</evidence>
<protein>
    <recommendedName>
        <fullName evidence="4">Protease complex subunit PrcB family protein</fullName>
    </recommendedName>
</protein>
<reference evidence="2 3" key="1">
    <citation type="submission" date="2023-12" db="EMBL/GenBank/DDBJ databases">
        <title>Genome sequencing and assembly of bacterial species from a model synthetic community.</title>
        <authorList>
            <person name="Hogle S.L."/>
        </authorList>
    </citation>
    <scope>NUCLEOTIDE SEQUENCE [LARGE SCALE GENOMIC DNA]</scope>
    <source>
        <strain evidence="2 3">HAMBI_3031</strain>
    </source>
</reference>
<evidence type="ECO:0000256" key="1">
    <source>
        <dbReference type="SAM" id="SignalP"/>
    </source>
</evidence>
<dbReference type="Proteomes" id="UP001325680">
    <property type="component" value="Chromosome"/>
</dbReference>
<proteinExistence type="predicted"/>
<feature type="chain" id="PRO_5046252278" description="Protease complex subunit PrcB family protein" evidence="1">
    <location>
        <begin position="26"/>
        <end position="162"/>
    </location>
</feature>
<keyword evidence="3" id="KW-1185">Reference proteome</keyword>
<organism evidence="2 3">
    <name type="scientific">Niabella yanshanensis</name>
    <dbReference type="NCBI Taxonomy" id="577386"/>
    <lineage>
        <taxon>Bacteria</taxon>
        <taxon>Pseudomonadati</taxon>
        <taxon>Bacteroidota</taxon>
        <taxon>Chitinophagia</taxon>
        <taxon>Chitinophagales</taxon>
        <taxon>Chitinophagaceae</taxon>
        <taxon>Niabella</taxon>
    </lineage>
</organism>
<dbReference type="RefSeq" id="WP_114788966.1">
    <property type="nucleotide sequence ID" value="NZ_CP139960.1"/>
</dbReference>
<evidence type="ECO:0000313" key="3">
    <source>
        <dbReference type="Proteomes" id="UP001325680"/>
    </source>
</evidence>
<name>A0ABZ0W8C4_9BACT</name>